<protein>
    <submittedName>
        <fullName evidence="1">Uncharacterized protein</fullName>
    </submittedName>
</protein>
<evidence type="ECO:0000313" key="1">
    <source>
        <dbReference type="EMBL" id="ARP20141.1"/>
    </source>
</evidence>
<organism evidence="1">
    <name type="scientific">Vibrio alginolyticus</name>
    <dbReference type="NCBI Taxonomy" id="663"/>
    <lineage>
        <taxon>Bacteria</taxon>
        <taxon>Pseudomonadati</taxon>
        <taxon>Pseudomonadota</taxon>
        <taxon>Gammaproteobacteria</taxon>
        <taxon>Vibrionales</taxon>
        <taxon>Vibrionaceae</taxon>
        <taxon>Vibrio</taxon>
    </lineage>
</organism>
<reference evidence="1" key="1">
    <citation type="submission" date="2016-10" db="EMBL/GenBank/DDBJ databases">
        <title>The High Quality Genome of Vibrio alginolyticus K01M1.</title>
        <authorList>
            <person name="Wendling C."/>
            <person name="Chibani C.M."/>
            <person name="Hertel R."/>
            <person name="Sproer C."/>
            <person name="Bunk B."/>
            <person name="Overmann J."/>
            <person name="Roth O."/>
            <person name="Liesegang H."/>
        </authorList>
    </citation>
    <scope>NUCLEOTIDE SEQUENCE</scope>
    <source>
        <strain evidence="1">K05K4</strain>
    </source>
</reference>
<dbReference type="EMBL" id="CP017903">
    <property type="protein sequence ID" value="ARP20141.1"/>
    <property type="molecule type" value="Genomic_DNA"/>
</dbReference>
<sequence length="50" mass="5714">MTLVFLLRKLEWYLSIIPDSDEGALSGTSPLISRFLLLQMMRTTHGSFQV</sequence>
<proteinExistence type="predicted"/>
<dbReference type="AlphaFoldDB" id="A0A1W6V4U8"/>
<gene>
    <name evidence="1" type="ORF">K05K4_34120</name>
</gene>
<accession>A0A1W6V4U8</accession>
<name>A0A1W6V4U8_VIBAL</name>